<keyword evidence="2" id="KW-1185">Reference proteome</keyword>
<dbReference type="EMBL" id="QHKO01000002">
    <property type="protein sequence ID" value="RAL23906.1"/>
    <property type="molecule type" value="Genomic_DNA"/>
</dbReference>
<evidence type="ECO:0008006" key="3">
    <source>
        <dbReference type="Google" id="ProtNLM"/>
    </source>
</evidence>
<dbReference type="Proteomes" id="UP000249169">
    <property type="component" value="Unassembled WGS sequence"/>
</dbReference>
<accession>A0A328C993</accession>
<proteinExistence type="predicted"/>
<name>A0A328C993_9DELT</name>
<gene>
    <name evidence="1" type="ORF">DL240_07095</name>
</gene>
<comment type="caution">
    <text evidence="1">The sequence shown here is derived from an EMBL/GenBank/DDBJ whole genome shotgun (WGS) entry which is preliminary data.</text>
</comment>
<protein>
    <recommendedName>
        <fullName evidence="3">DUF560 domain-containing protein</fullName>
    </recommendedName>
</protein>
<dbReference type="AlphaFoldDB" id="A0A328C993"/>
<evidence type="ECO:0000313" key="1">
    <source>
        <dbReference type="EMBL" id="RAL23906.1"/>
    </source>
</evidence>
<reference evidence="1 2" key="1">
    <citation type="submission" date="2018-05" db="EMBL/GenBank/DDBJ databases">
        <title>Lujinxingia marina gen. nov. sp. nov., a new facultative anaerobic member of the class Deltaproteobacteria, and proposal of Lujinxingaceae fam. nov.</title>
        <authorList>
            <person name="Li C.-M."/>
        </authorList>
    </citation>
    <scope>NUCLEOTIDE SEQUENCE [LARGE SCALE GENOMIC DNA]</scope>
    <source>
        <strain evidence="1 2">B210</strain>
    </source>
</reference>
<sequence length="336" mass="38093">MQPAQAQEVRWEGKVRASGELDDNPYRREGDGGEADGLMRYYGELELEAPVGVRGRVLGRMQHGGKVFFGERDADAFVSAGLLMASRWWDSGVALRVMGDVKDRSERVSLRDYTRGGTQVQLSYTGGPFQGRVGGGFRFFGFKPQPEVSSQGAVVQVGGALRARDDLLLDASWMRSWRGFEVAPLVLDATRTLDWGDGERRRDVFDVVRLGLTHRWWWIAELGYAYQRNRSNSYGQALNRHQAELELTVPGPWELFVSLRAEVQRTRYEDPVLIDETFVLDDENRNALGVALARRVGRRWEVEVRYHLYAQEFGVGESYRRQVAGVSLAYDFGSEE</sequence>
<organism evidence="1 2">
    <name type="scientific">Lujinxingia litoralis</name>
    <dbReference type="NCBI Taxonomy" id="2211119"/>
    <lineage>
        <taxon>Bacteria</taxon>
        <taxon>Deltaproteobacteria</taxon>
        <taxon>Bradymonadales</taxon>
        <taxon>Lujinxingiaceae</taxon>
        <taxon>Lujinxingia</taxon>
    </lineage>
</organism>
<evidence type="ECO:0000313" key="2">
    <source>
        <dbReference type="Proteomes" id="UP000249169"/>
    </source>
</evidence>